<protein>
    <submittedName>
        <fullName evidence="1">Uncharacterized protein</fullName>
    </submittedName>
</protein>
<accession>A0A0F9BLA3</accession>
<evidence type="ECO:0000313" key="1">
    <source>
        <dbReference type="EMBL" id="KKL22630.1"/>
    </source>
</evidence>
<organism evidence="1">
    <name type="scientific">marine sediment metagenome</name>
    <dbReference type="NCBI Taxonomy" id="412755"/>
    <lineage>
        <taxon>unclassified sequences</taxon>
        <taxon>metagenomes</taxon>
        <taxon>ecological metagenomes</taxon>
    </lineage>
</organism>
<dbReference type="EMBL" id="LAZR01037279">
    <property type="protein sequence ID" value="KKL22630.1"/>
    <property type="molecule type" value="Genomic_DNA"/>
</dbReference>
<name>A0A0F9BLA3_9ZZZZ</name>
<reference evidence="1" key="1">
    <citation type="journal article" date="2015" name="Nature">
        <title>Complex archaea that bridge the gap between prokaryotes and eukaryotes.</title>
        <authorList>
            <person name="Spang A."/>
            <person name="Saw J.H."/>
            <person name="Jorgensen S.L."/>
            <person name="Zaremba-Niedzwiedzka K."/>
            <person name="Martijn J."/>
            <person name="Lind A.E."/>
            <person name="van Eijk R."/>
            <person name="Schleper C."/>
            <person name="Guy L."/>
            <person name="Ettema T.J."/>
        </authorList>
    </citation>
    <scope>NUCLEOTIDE SEQUENCE</scope>
</reference>
<dbReference type="AlphaFoldDB" id="A0A0F9BLA3"/>
<comment type="caution">
    <text evidence="1">The sequence shown here is derived from an EMBL/GenBank/DDBJ whole genome shotgun (WGS) entry which is preliminary data.</text>
</comment>
<proteinExistence type="predicted"/>
<gene>
    <name evidence="1" type="ORF">LCGC14_2433530</name>
</gene>
<sequence length="61" mass="7269">MRIEIKTKGRISSRDIKALYLIIYSLDHISTPRMRKANLEYIVDRCGYKLVKKIRVKLFGR</sequence>